<evidence type="ECO:0000256" key="4">
    <source>
        <dbReference type="ARBA" id="ARBA00011738"/>
    </source>
</evidence>
<evidence type="ECO:0000256" key="9">
    <source>
        <dbReference type="ARBA" id="ARBA00022878"/>
    </source>
</evidence>
<evidence type="ECO:0000256" key="2">
    <source>
        <dbReference type="ARBA" id="ARBA00005203"/>
    </source>
</evidence>
<dbReference type="InterPro" id="IPR005958">
    <property type="entry name" value="TyrNic_aminoTrfase"/>
</dbReference>
<keyword evidence="8" id="KW-0808">Transferase</keyword>
<sequence length="413" mass="46430">MSKHDEWRIRASAMARKSDNPIRQLVEGLKLEPHPGKPMIALSIGDPTIFGNLKPPSEVLDALIESVSSQRYNGYAPSAGHEEARAAVANYSSHSDLQIKPKDVILCSGCSSALDICVAVIADPGKNILIPSPGFPLYKTLIEGLGIEARYYKLQEKFDWEIDLKDLERNIDESTAAIIVNNPSNPCGSVYSKEHLISILEIAKKYHLPIIADEIYEHLVFEGEKFIPMASLSDEVPILSCSGLTKRFLIPGWRMGWVIIHDKNEIFDKQIRGGLQKLTQRTIGSSTLIQGALPHILSKTPEKFYTDTISVIQRNAQLVYKNLSQIEGLKPIMPRGAMYMMVRIDLDKFPSFNNGLDFVTKLVSEESCFCLPGEVSIDYINTNLFIKVRNIYSNYFPLTFSNYLFYSHTAIYY</sequence>
<feature type="modified residue" description="N6-(pyridoxal phosphate)lysine" evidence="14">
    <location>
        <position position="246"/>
    </location>
</feature>
<name>A0A9P0H6R9_NEZVI</name>
<dbReference type="Pfam" id="PF00155">
    <property type="entry name" value="Aminotran_1_2"/>
    <property type="match status" value="1"/>
</dbReference>
<dbReference type="GO" id="GO:0006572">
    <property type="term" value="P:L-tyrosine catabolic process"/>
    <property type="evidence" value="ECO:0007669"/>
    <property type="project" value="UniProtKB-KW"/>
</dbReference>
<keyword evidence="7" id="KW-0032">Aminotransferase</keyword>
<dbReference type="InterPro" id="IPR004838">
    <property type="entry name" value="NHTrfase_class1_PyrdxlP-BS"/>
</dbReference>
<gene>
    <name evidence="16" type="ORF">NEZAVI_LOCUS6578</name>
</gene>
<evidence type="ECO:0000256" key="11">
    <source>
        <dbReference type="ARBA" id="ARBA00023232"/>
    </source>
</evidence>
<dbReference type="SUPFAM" id="SSF53383">
    <property type="entry name" value="PLP-dependent transferases"/>
    <property type="match status" value="1"/>
</dbReference>
<dbReference type="InterPro" id="IPR015421">
    <property type="entry name" value="PyrdxlP-dep_Trfase_major"/>
</dbReference>
<dbReference type="PANTHER" id="PTHR45744:SF2">
    <property type="entry name" value="TYROSINE AMINOTRANSFERASE"/>
    <property type="match status" value="1"/>
</dbReference>
<comment type="pathway">
    <text evidence="2 13">Amino-acid degradation; L-phenylalanine degradation; acetoacetate and fumarate from L-phenylalanine: step 2/6.</text>
</comment>
<organism evidence="16 17">
    <name type="scientific">Nezara viridula</name>
    <name type="common">Southern green stink bug</name>
    <name type="synonym">Cimex viridulus</name>
    <dbReference type="NCBI Taxonomy" id="85310"/>
    <lineage>
        <taxon>Eukaryota</taxon>
        <taxon>Metazoa</taxon>
        <taxon>Ecdysozoa</taxon>
        <taxon>Arthropoda</taxon>
        <taxon>Hexapoda</taxon>
        <taxon>Insecta</taxon>
        <taxon>Pterygota</taxon>
        <taxon>Neoptera</taxon>
        <taxon>Paraneoptera</taxon>
        <taxon>Hemiptera</taxon>
        <taxon>Heteroptera</taxon>
        <taxon>Panheteroptera</taxon>
        <taxon>Pentatomomorpha</taxon>
        <taxon>Pentatomoidea</taxon>
        <taxon>Pentatomidae</taxon>
        <taxon>Pentatominae</taxon>
        <taxon>Nezara</taxon>
    </lineage>
</organism>
<proteinExistence type="inferred from homology"/>
<comment type="cofactor">
    <cofactor evidence="1 13 14">
        <name>pyridoxal 5'-phosphate</name>
        <dbReference type="ChEBI" id="CHEBI:597326"/>
    </cofactor>
</comment>
<keyword evidence="10 13" id="KW-0663">Pyridoxal phosphate</keyword>
<accession>A0A9P0H6R9</accession>
<comment type="function">
    <text evidence="13">Transaminase involved in tyrosine breakdown. Converts tyrosine to p-hydroxyphenylpyruvate.</text>
</comment>
<dbReference type="Gene3D" id="3.90.1150.10">
    <property type="entry name" value="Aspartate Aminotransferase, domain 1"/>
    <property type="match status" value="1"/>
</dbReference>
<dbReference type="NCBIfam" id="TIGR01265">
    <property type="entry name" value="tyr_nico_aTase"/>
    <property type="match status" value="1"/>
</dbReference>
<comment type="similarity">
    <text evidence="3 13">Belongs to the class-I pyridoxal-phosphate-dependent aminotransferase family.</text>
</comment>
<dbReference type="PIRSF" id="PIRSF000517">
    <property type="entry name" value="Tyr_transaminase"/>
    <property type="match status" value="1"/>
</dbReference>
<dbReference type="InterPro" id="IPR004839">
    <property type="entry name" value="Aminotransferase_I/II_large"/>
</dbReference>
<dbReference type="Proteomes" id="UP001152798">
    <property type="component" value="Chromosome 3"/>
</dbReference>
<dbReference type="NCBIfam" id="TIGR01264">
    <property type="entry name" value="tyr_amTase_E"/>
    <property type="match status" value="1"/>
</dbReference>
<keyword evidence="17" id="KW-1185">Reference proteome</keyword>
<comment type="subunit">
    <text evidence="4 13">Homodimer.</text>
</comment>
<evidence type="ECO:0000313" key="16">
    <source>
        <dbReference type="EMBL" id="CAH1396525.1"/>
    </source>
</evidence>
<evidence type="ECO:0000256" key="3">
    <source>
        <dbReference type="ARBA" id="ARBA00007441"/>
    </source>
</evidence>
<protein>
    <recommendedName>
        <fullName evidence="6 13">Tyrosine aminotransferase</fullName>
        <shortName evidence="13">TAT</shortName>
        <ecNumber evidence="5 13">2.6.1.5</ecNumber>
    </recommendedName>
</protein>
<evidence type="ECO:0000256" key="8">
    <source>
        <dbReference type="ARBA" id="ARBA00022679"/>
    </source>
</evidence>
<feature type="domain" description="Aminotransferase class I/classII large" evidence="15">
    <location>
        <begin position="38"/>
        <end position="374"/>
    </location>
</feature>
<comment type="catalytic activity">
    <reaction evidence="12 13">
        <text>L-tyrosine + 2-oxoglutarate = 3-(4-hydroxyphenyl)pyruvate + L-glutamate</text>
        <dbReference type="Rhea" id="RHEA:15093"/>
        <dbReference type="ChEBI" id="CHEBI:16810"/>
        <dbReference type="ChEBI" id="CHEBI:29985"/>
        <dbReference type="ChEBI" id="CHEBI:36242"/>
        <dbReference type="ChEBI" id="CHEBI:58315"/>
        <dbReference type="EC" id="2.6.1.5"/>
    </reaction>
</comment>
<dbReference type="EC" id="2.6.1.5" evidence="5 13"/>
<keyword evidence="9" id="KW-0828">Tyrosine catabolism</keyword>
<dbReference type="OrthoDB" id="7042322at2759"/>
<dbReference type="PROSITE" id="PS00105">
    <property type="entry name" value="AA_TRANSFER_CLASS_1"/>
    <property type="match status" value="1"/>
</dbReference>
<dbReference type="Gene3D" id="3.40.640.10">
    <property type="entry name" value="Type I PLP-dependent aspartate aminotransferase-like (Major domain)"/>
    <property type="match status" value="1"/>
</dbReference>
<dbReference type="AlphaFoldDB" id="A0A9P0H6R9"/>
<dbReference type="InterPro" id="IPR015422">
    <property type="entry name" value="PyrdxlP-dep_Trfase_small"/>
</dbReference>
<dbReference type="InterPro" id="IPR005957">
    <property type="entry name" value="Tyrosine_aminoTrfase"/>
</dbReference>
<evidence type="ECO:0000256" key="10">
    <source>
        <dbReference type="ARBA" id="ARBA00022898"/>
    </source>
</evidence>
<evidence type="ECO:0000256" key="7">
    <source>
        <dbReference type="ARBA" id="ARBA00022576"/>
    </source>
</evidence>
<dbReference type="GO" id="GO:0006559">
    <property type="term" value="P:L-phenylalanine catabolic process"/>
    <property type="evidence" value="ECO:0007669"/>
    <property type="project" value="UniProtKB-UniRule"/>
</dbReference>
<evidence type="ECO:0000256" key="13">
    <source>
        <dbReference type="PIRNR" id="PIRNR000517"/>
    </source>
</evidence>
<dbReference type="PANTHER" id="PTHR45744">
    <property type="entry name" value="TYROSINE AMINOTRANSFERASE"/>
    <property type="match status" value="1"/>
</dbReference>
<evidence type="ECO:0000256" key="6">
    <source>
        <dbReference type="ARBA" id="ARBA00015959"/>
    </source>
</evidence>
<dbReference type="PRINTS" id="PR00753">
    <property type="entry name" value="ACCSYNTHASE"/>
</dbReference>
<dbReference type="GO" id="GO:0030170">
    <property type="term" value="F:pyridoxal phosphate binding"/>
    <property type="evidence" value="ECO:0007669"/>
    <property type="project" value="InterPro"/>
</dbReference>
<evidence type="ECO:0000256" key="12">
    <source>
        <dbReference type="ARBA" id="ARBA00047798"/>
    </source>
</evidence>
<dbReference type="CDD" id="cd00609">
    <property type="entry name" value="AAT_like"/>
    <property type="match status" value="1"/>
</dbReference>
<evidence type="ECO:0000256" key="14">
    <source>
        <dbReference type="PIRSR" id="PIRSR000517-1"/>
    </source>
</evidence>
<reference evidence="16" key="1">
    <citation type="submission" date="2022-01" db="EMBL/GenBank/DDBJ databases">
        <authorList>
            <person name="King R."/>
        </authorList>
    </citation>
    <scope>NUCLEOTIDE SEQUENCE</scope>
</reference>
<dbReference type="GO" id="GO:0004838">
    <property type="term" value="F:L-tyrosine-2-oxoglutarate transaminase activity"/>
    <property type="evidence" value="ECO:0007669"/>
    <property type="project" value="UniProtKB-UniRule"/>
</dbReference>
<dbReference type="FunFam" id="3.40.640.10:FF:000048">
    <property type="entry name" value="tyrosine aminotransferase"/>
    <property type="match status" value="1"/>
</dbReference>
<evidence type="ECO:0000256" key="5">
    <source>
        <dbReference type="ARBA" id="ARBA00012749"/>
    </source>
</evidence>
<keyword evidence="11" id="KW-0585">Phenylalanine catabolism</keyword>
<dbReference type="EMBL" id="OV725079">
    <property type="protein sequence ID" value="CAH1396525.1"/>
    <property type="molecule type" value="Genomic_DNA"/>
</dbReference>
<dbReference type="InterPro" id="IPR015424">
    <property type="entry name" value="PyrdxlP-dep_Trfase"/>
</dbReference>
<evidence type="ECO:0000259" key="15">
    <source>
        <dbReference type="Pfam" id="PF00155"/>
    </source>
</evidence>
<evidence type="ECO:0000313" key="17">
    <source>
        <dbReference type="Proteomes" id="UP001152798"/>
    </source>
</evidence>
<evidence type="ECO:0000256" key="1">
    <source>
        <dbReference type="ARBA" id="ARBA00001933"/>
    </source>
</evidence>